<comment type="subcellular location">
    <subcellularLocation>
        <location evidence="1">Membrane</location>
        <topology evidence="1">Multi-pass membrane protein</topology>
    </subcellularLocation>
</comment>
<evidence type="ECO:0000256" key="5">
    <source>
        <dbReference type="ARBA" id="ARBA00022692"/>
    </source>
</evidence>
<dbReference type="Pfam" id="PF03845">
    <property type="entry name" value="Spore_permease"/>
    <property type="match status" value="1"/>
</dbReference>
<feature type="transmembrane region" description="Helical" evidence="8">
    <location>
        <begin position="178"/>
        <end position="207"/>
    </location>
</feature>
<feature type="transmembrane region" description="Helical" evidence="8">
    <location>
        <begin position="219"/>
        <end position="238"/>
    </location>
</feature>
<sequence>MRQSSQEGHLGGIEAFVLVSMFIAVKLFLHIPRELSWAAGTASWMVPLIALVGVVPVFLCIERLANRFGRASLLSIAGLLWGRYVQWFLGLLLTVMLVIHTAYQMRIFAEFTITTLLPNTPISVVIISIALLGLFLAFNGLENLSRSAWLLFPLAITVFILSLFLAGSQGHIYYLSPWLGYGGIAIIETGFRFVGLFKEIMILMLIAPLFRNQKTFRQVGVASLLFTGLIFTLVQIVLHLNFDFPGAREIGFPLYQLARLINLQFVVQRVEPFMVFAWSTVTAVGLAVGLYASAIAATQGSRAPDFRPFLIPLTLLTVVVAFFPESSIEAVHTYTYLMMLLPILFYGLPVITWIWVMIFHRSSEELK</sequence>
<feature type="transmembrane region" description="Helical" evidence="8">
    <location>
        <begin position="122"/>
        <end position="141"/>
    </location>
</feature>
<dbReference type="GO" id="GO:0016020">
    <property type="term" value="C:membrane"/>
    <property type="evidence" value="ECO:0007669"/>
    <property type="project" value="UniProtKB-SubCell"/>
</dbReference>
<protein>
    <submittedName>
        <fullName evidence="9">Endospore germination permease</fullName>
    </submittedName>
</protein>
<feature type="transmembrane region" description="Helical" evidence="8">
    <location>
        <begin position="37"/>
        <end position="61"/>
    </location>
</feature>
<comment type="similarity">
    <text evidence="2">Belongs to the amino acid-polyamine-organocation (APC) superfamily. Spore germination protein (SGP) (TC 2.A.3.9) family.</text>
</comment>
<feature type="transmembrane region" description="Helical" evidence="8">
    <location>
        <begin position="12"/>
        <end position="31"/>
    </location>
</feature>
<evidence type="ECO:0000256" key="1">
    <source>
        <dbReference type="ARBA" id="ARBA00004141"/>
    </source>
</evidence>
<keyword evidence="10" id="KW-1185">Reference proteome</keyword>
<evidence type="ECO:0000313" key="9">
    <source>
        <dbReference type="EMBL" id="MTV48537.1"/>
    </source>
</evidence>
<evidence type="ECO:0000256" key="7">
    <source>
        <dbReference type="ARBA" id="ARBA00023136"/>
    </source>
</evidence>
<feature type="transmembrane region" description="Helical" evidence="8">
    <location>
        <begin position="306"/>
        <end position="324"/>
    </location>
</feature>
<dbReference type="InterPro" id="IPR004761">
    <property type="entry name" value="Spore_GerAB"/>
</dbReference>
<dbReference type="NCBIfam" id="TIGR00912">
    <property type="entry name" value="2A0309"/>
    <property type="match status" value="1"/>
</dbReference>
<organism evidence="9 10">
    <name type="scientific">Heliobacterium mobile</name>
    <name type="common">Heliobacillus mobilis</name>
    <dbReference type="NCBI Taxonomy" id="28064"/>
    <lineage>
        <taxon>Bacteria</taxon>
        <taxon>Bacillati</taxon>
        <taxon>Bacillota</taxon>
        <taxon>Clostridia</taxon>
        <taxon>Eubacteriales</taxon>
        <taxon>Heliobacteriaceae</taxon>
        <taxon>Heliobacterium</taxon>
    </lineage>
</organism>
<evidence type="ECO:0000256" key="3">
    <source>
        <dbReference type="ARBA" id="ARBA00022448"/>
    </source>
</evidence>
<dbReference type="EMBL" id="WNKU01000004">
    <property type="protein sequence ID" value="MTV48537.1"/>
    <property type="molecule type" value="Genomic_DNA"/>
</dbReference>
<evidence type="ECO:0000256" key="6">
    <source>
        <dbReference type="ARBA" id="ARBA00022989"/>
    </source>
</evidence>
<feature type="transmembrane region" description="Helical" evidence="8">
    <location>
        <begin position="273"/>
        <end position="294"/>
    </location>
</feature>
<name>A0A6I3SIS4_HELMO</name>
<feature type="transmembrane region" description="Helical" evidence="8">
    <location>
        <begin position="336"/>
        <end position="359"/>
    </location>
</feature>
<evidence type="ECO:0000256" key="2">
    <source>
        <dbReference type="ARBA" id="ARBA00007998"/>
    </source>
</evidence>
<dbReference type="PANTHER" id="PTHR34975">
    <property type="entry name" value="SPORE GERMINATION PROTEIN A2"/>
    <property type="match status" value="1"/>
</dbReference>
<evidence type="ECO:0000256" key="8">
    <source>
        <dbReference type="SAM" id="Phobius"/>
    </source>
</evidence>
<proteinExistence type="inferred from homology"/>
<dbReference type="PANTHER" id="PTHR34975:SF2">
    <property type="entry name" value="SPORE GERMINATION PROTEIN A2"/>
    <property type="match status" value="1"/>
</dbReference>
<dbReference type="OrthoDB" id="1675410at2"/>
<dbReference type="RefSeq" id="WP_155475626.1">
    <property type="nucleotide sequence ID" value="NZ_WNKU01000004.1"/>
</dbReference>
<dbReference type="AlphaFoldDB" id="A0A6I3SIS4"/>
<keyword evidence="3" id="KW-0813">Transport</keyword>
<keyword evidence="7 8" id="KW-0472">Membrane</keyword>
<feature type="transmembrane region" description="Helical" evidence="8">
    <location>
        <begin position="148"/>
        <end position="166"/>
    </location>
</feature>
<keyword evidence="5 8" id="KW-0812">Transmembrane</keyword>
<accession>A0A6I3SIS4</accession>
<evidence type="ECO:0000313" key="10">
    <source>
        <dbReference type="Proteomes" id="UP000430670"/>
    </source>
</evidence>
<reference evidence="9 10" key="1">
    <citation type="submission" date="2019-11" db="EMBL/GenBank/DDBJ databases">
        <title>Whole-genome sequence of a the green, strictly anaerobic photosynthetic bacterium Heliobacillus mobilis DSM 6151.</title>
        <authorList>
            <person name="Kyndt J.A."/>
            <person name="Meyer T.E."/>
        </authorList>
    </citation>
    <scope>NUCLEOTIDE SEQUENCE [LARGE SCALE GENOMIC DNA]</scope>
    <source>
        <strain evidence="9 10">DSM 6151</strain>
    </source>
</reference>
<gene>
    <name evidence="9" type="ORF">GJ688_06015</name>
</gene>
<keyword evidence="6 8" id="KW-1133">Transmembrane helix</keyword>
<comment type="caution">
    <text evidence="9">The sequence shown here is derived from an EMBL/GenBank/DDBJ whole genome shotgun (WGS) entry which is preliminary data.</text>
</comment>
<dbReference type="GO" id="GO:0009847">
    <property type="term" value="P:spore germination"/>
    <property type="evidence" value="ECO:0007669"/>
    <property type="project" value="InterPro"/>
</dbReference>
<keyword evidence="4" id="KW-0309">Germination</keyword>
<dbReference type="Proteomes" id="UP000430670">
    <property type="component" value="Unassembled WGS sequence"/>
</dbReference>
<feature type="transmembrane region" description="Helical" evidence="8">
    <location>
        <begin position="73"/>
        <end position="102"/>
    </location>
</feature>
<evidence type="ECO:0000256" key="4">
    <source>
        <dbReference type="ARBA" id="ARBA00022544"/>
    </source>
</evidence>